<keyword evidence="4 6" id="KW-1133">Transmembrane helix</keyword>
<evidence type="ECO:0000256" key="2">
    <source>
        <dbReference type="ARBA" id="ARBA00022475"/>
    </source>
</evidence>
<dbReference type="GeneID" id="57968902"/>
<feature type="transmembrane region" description="Helical" evidence="6">
    <location>
        <begin position="143"/>
        <end position="164"/>
    </location>
</feature>
<feature type="transmembrane region" description="Helical" evidence="6">
    <location>
        <begin position="222"/>
        <end position="241"/>
    </location>
</feature>
<comment type="caution">
    <text evidence="7">The sequence shown here is derived from an EMBL/GenBank/DDBJ whole genome shotgun (WGS) entry which is preliminary data.</text>
</comment>
<feature type="transmembrane region" description="Helical" evidence="6">
    <location>
        <begin position="393"/>
        <end position="414"/>
    </location>
</feature>
<keyword evidence="3 6" id="KW-0812">Transmembrane</keyword>
<sequence length="422" mass="44819">MTHELIIFIVMIGIFMLGCFLAKLPVGVSMMLSAIGGCLAGGEGLPIRHLVEGTFSYIDTILVIATAMVFMKVVEKSGTLDALSAVIIKKFHKHPAILLILIMAVIMFPGMITGSSTAAVLSAGSIMAPVLLIMGLDTVTAAALIAMGGLLGMIAPPVNLPAMIIGGGIDVPFVGFGAPLLILTIPVAIFSVLFLGLKQARNMDYEKMEPHLNKEVAEKYGFRIYIPLFVLVILMMLTKIFKIIPDIGMPLMFLISAIVGLFTGRKVNPVETIQEALHSSLPVMGILMGVGMFIQVMTLTGVRGFIVMTCLGLPESLRLLAAGVSIPLFGAVSSFGASSVLGVPFALAFLNMDTVFTIAALSFIAALGDMMPPTALAGLFAAKITGVDNYVKVLKRCMVPMAVMLVYGMVFIYFSKTIAGWF</sequence>
<evidence type="ECO:0000313" key="7">
    <source>
        <dbReference type="EMBL" id="MCK0088112.1"/>
    </source>
</evidence>
<feature type="transmembrane region" description="Helical" evidence="6">
    <location>
        <begin position="276"/>
        <end position="296"/>
    </location>
</feature>
<feature type="transmembrane region" description="Helical" evidence="6">
    <location>
        <begin position="95"/>
        <end position="112"/>
    </location>
</feature>
<evidence type="ECO:0000313" key="8">
    <source>
        <dbReference type="EMBL" id="MDB2002729.1"/>
    </source>
</evidence>
<feature type="transmembrane region" description="Helical" evidence="6">
    <location>
        <begin position="55"/>
        <end position="74"/>
    </location>
</feature>
<dbReference type="Proteomes" id="UP001203136">
    <property type="component" value="Unassembled WGS sequence"/>
</dbReference>
<feature type="transmembrane region" description="Helical" evidence="6">
    <location>
        <begin position="176"/>
        <end position="197"/>
    </location>
</feature>
<dbReference type="Proteomes" id="UP001300871">
    <property type="component" value="Unassembled WGS sequence"/>
</dbReference>
<dbReference type="GO" id="GO:0005886">
    <property type="term" value="C:plasma membrane"/>
    <property type="evidence" value="ECO:0007669"/>
    <property type="project" value="UniProtKB-SubCell"/>
</dbReference>
<accession>A0AAW6B3Z4</accession>
<keyword evidence="5 6" id="KW-0472">Membrane</keyword>
<keyword evidence="2" id="KW-1003">Cell membrane</keyword>
<protein>
    <submittedName>
        <fullName evidence="7">TRAP transporter large permease subunit</fullName>
    </submittedName>
</protein>
<dbReference type="InterPro" id="IPR018385">
    <property type="entry name" value="C4_dicarb_anaerob_car-like"/>
</dbReference>
<organism evidence="7 9">
    <name type="scientific">Clostridium symbiosum</name>
    <name type="common">Bacteroides symbiosus</name>
    <dbReference type="NCBI Taxonomy" id="1512"/>
    <lineage>
        <taxon>Bacteria</taxon>
        <taxon>Bacillati</taxon>
        <taxon>Bacillota</taxon>
        <taxon>Clostridia</taxon>
        <taxon>Lachnospirales</taxon>
        <taxon>Lachnospiraceae</taxon>
        <taxon>Otoolea</taxon>
    </lineage>
</organism>
<feature type="transmembrane region" description="Helical" evidence="6">
    <location>
        <begin position="7"/>
        <end position="35"/>
    </location>
</feature>
<name>A0AAW6B3Z4_CLOSY</name>
<evidence type="ECO:0000256" key="4">
    <source>
        <dbReference type="ARBA" id="ARBA00022989"/>
    </source>
</evidence>
<comment type="subcellular location">
    <subcellularLocation>
        <location evidence="1">Cell membrane</location>
        <topology evidence="1">Multi-pass membrane protein</topology>
    </subcellularLocation>
</comment>
<dbReference type="EMBL" id="JAQLGM010000088">
    <property type="protein sequence ID" value="MDB2002729.1"/>
    <property type="molecule type" value="Genomic_DNA"/>
</dbReference>
<dbReference type="Pfam" id="PF03606">
    <property type="entry name" value="DcuC"/>
    <property type="match status" value="1"/>
</dbReference>
<dbReference type="RefSeq" id="WP_003509929.1">
    <property type="nucleotide sequence ID" value="NZ_BAABZD010000010.1"/>
</dbReference>
<proteinExistence type="predicted"/>
<evidence type="ECO:0000313" key="9">
    <source>
        <dbReference type="Proteomes" id="UP001203136"/>
    </source>
</evidence>
<feature type="transmembrane region" description="Helical" evidence="6">
    <location>
        <begin position="328"/>
        <end position="350"/>
    </location>
</feature>
<evidence type="ECO:0000256" key="1">
    <source>
        <dbReference type="ARBA" id="ARBA00004651"/>
    </source>
</evidence>
<evidence type="ECO:0000256" key="3">
    <source>
        <dbReference type="ARBA" id="ARBA00022692"/>
    </source>
</evidence>
<gene>
    <name evidence="7" type="ORF">K5I21_19995</name>
    <name evidence="8" type="ORF">PM006_21220</name>
</gene>
<feature type="transmembrane region" description="Helical" evidence="6">
    <location>
        <begin position="118"/>
        <end position="136"/>
    </location>
</feature>
<dbReference type="EMBL" id="JAINVB010000001">
    <property type="protein sequence ID" value="MCK0088112.1"/>
    <property type="molecule type" value="Genomic_DNA"/>
</dbReference>
<evidence type="ECO:0000256" key="5">
    <source>
        <dbReference type="ARBA" id="ARBA00023136"/>
    </source>
</evidence>
<reference evidence="8" key="2">
    <citation type="submission" date="2023-01" db="EMBL/GenBank/DDBJ databases">
        <title>Human gut microbiome strain richness.</title>
        <authorList>
            <person name="Chen-Liaw A."/>
        </authorList>
    </citation>
    <scope>NUCLEOTIDE SEQUENCE</scope>
    <source>
        <strain evidence="8">B1_m1001713B170214d0_201011</strain>
    </source>
</reference>
<dbReference type="AlphaFoldDB" id="A0AAW6B3Z4"/>
<evidence type="ECO:0000256" key="6">
    <source>
        <dbReference type="SAM" id="Phobius"/>
    </source>
</evidence>
<feature type="transmembrane region" description="Helical" evidence="6">
    <location>
        <begin position="247"/>
        <end position="264"/>
    </location>
</feature>
<reference evidence="7" key="1">
    <citation type="journal article" date="2022" name="Cell Host Microbe">
        <title>Colonization of the live biotherapeutic product VE303 and modulation of the microbiota and metabolites in healthy volunteers.</title>
        <authorList>
            <person name="Dsouza M."/>
            <person name="Menon R."/>
            <person name="Crossette E."/>
            <person name="Bhattarai S.K."/>
            <person name="Schneider J."/>
            <person name="Kim Y.G."/>
            <person name="Reddy S."/>
            <person name="Caballero S."/>
            <person name="Felix C."/>
            <person name="Cornacchione L."/>
            <person name="Hendrickson J."/>
            <person name="Watson A.R."/>
            <person name="Minot S.S."/>
            <person name="Greenfield N."/>
            <person name="Schopf L."/>
            <person name="Szabady R."/>
            <person name="Patarroyo J."/>
            <person name="Smith W."/>
            <person name="Harrison P."/>
            <person name="Kuijper E.J."/>
            <person name="Kelly C.P."/>
            <person name="Olle B."/>
            <person name="Bobilev D."/>
            <person name="Silber J.L."/>
            <person name="Bucci V."/>
            <person name="Roberts B."/>
            <person name="Faith J."/>
            <person name="Norman J.M."/>
        </authorList>
    </citation>
    <scope>NUCLEOTIDE SEQUENCE</scope>
    <source>
        <strain evidence="7">VE303-04</strain>
    </source>
</reference>
<feature type="transmembrane region" description="Helical" evidence="6">
    <location>
        <begin position="356"/>
        <end position="381"/>
    </location>
</feature>